<gene>
    <name evidence="1" type="ORF">QC825_12980</name>
</gene>
<dbReference type="SUPFAM" id="SSF144064">
    <property type="entry name" value="Heme iron utilization protein-like"/>
    <property type="match status" value="1"/>
</dbReference>
<proteinExistence type="predicted"/>
<evidence type="ECO:0000313" key="1">
    <source>
        <dbReference type="EMBL" id="MDR5896984.1"/>
    </source>
</evidence>
<evidence type="ECO:0000313" key="2">
    <source>
        <dbReference type="Proteomes" id="UP001269375"/>
    </source>
</evidence>
<protein>
    <submittedName>
        <fullName evidence="1">Uncharacterized protein</fullName>
    </submittedName>
</protein>
<reference evidence="1 2" key="1">
    <citation type="submission" date="2023-04" db="EMBL/GenBank/DDBJ databases">
        <title>A long-awaited taxogenomic arrangement of the family Halomonadaceae.</title>
        <authorList>
            <person name="De La Haba R."/>
            <person name="Chuvochina M."/>
            <person name="Wittouck S."/>
            <person name="Arahal D.R."/>
            <person name="Sanchez-Porro C."/>
            <person name="Hugenholtz P."/>
            <person name="Ventosa A."/>
        </authorList>
    </citation>
    <scope>NUCLEOTIDE SEQUENCE [LARGE SCALE GENOMIC DNA]</scope>
    <source>
        <strain evidence="1 2">DSM 22428</strain>
    </source>
</reference>
<keyword evidence="2" id="KW-1185">Reference proteome</keyword>
<name>A0ABU1GY73_9GAMM</name>
<organism evidence="1 2">
    <name type="scientific">Larsenimonas suaedae</name>
    <dbReference type="NCBI Taxonomy" id="1851019"/>
    <lineage>
        <taxon>Bacteria</taxon>
        <taxon>Pseudomonadati</taxon>
        <taxon>Pseudomonadota</taxon>
        <taxon>Gammaproteobacteria</taxon>
        <taxon>Oceanospirillales</taxon>
        <taxon>Halomonadaceae</taxon>
        <taxon>Larsenimonas</taxon>
    </lineage>
</organism>
<dbReference type="Gene3D" id="3.40.1570.10">
    <property type="entry name" value="HemS/ChuS/ChuX like domains"/>
    <property type="match status" value="2"/>
</dbReference>
<comment type="caution">
    <text evidence="1">The sequence shown here is derived from an EMBL/GenBank/DDBJ whole genome shotgun (WGS) entry which is preliminary data.</text>
</comment>
<sequence length="323" mass="36195">MNDTIALRAAYHEARLRAPHWDSYRLAQALGVDEGRLMAARLDDTETLGEEVHGLSLTPCDLALALPRLGHLSISTRSQFATLTSHTKRMTVRGNDQSAVLSAHNGLAMRWLLPHWHWACLRRRFQGRFTEGWVLQVFDRFGTALHTLHGLDVQATGWSWLLDKTLDQAPTFVQRIDTPAQHLDRAQVLKTWPTVQHDDDYRALLERSGLTALELDRLLEGQYSRQCSPDDVARLVDQSVSDTRCAEFLLPTAAGVHRHTARLSHSSRTSTHWDLGSDDVRLTLDMTALASLWQIQGGMAGNDARIDAFDHEGALMASLRLSA</sequence>
<dbReference type="Proteomes" id="UP001269375">
    <property type="component" value="Unassembled WGS sequence"/>
</dbReference>
<dbReference type="InterPro" id="IPR053733">
    <property type="entry name" value="Heme_Transport_Util_sf"/>
</dbReference>
<dbReference type="RefSeq" id="WP_251593851.1">
    <property type="nucleotide sequence ID" value="NZ_JAMLJI010000003.1"/>
</dbReference>
<accession>A0ABU1GY73</accession>
<dbReference type="EMBL" id="JARWAO010000007">
    <property type="protein sequence ID" value="MDR5896984.1"/>
    <property type="molecule type" value="Genomic_DNA"/>
</dbReference>